<keyword evidence="3 5" id="KW-1133">Transmembrane helix</keyword>
<comment type="subcellular location">
    <subcellularLocation>
        <location evidence="1">Membrane</location>
        <topology evidence="1">Multi-pass membrane protein</topology>
    </subcellularLocation>
</comment>
<feature type="transmembrane region" description="Helical" evidence="5">
    <location>
        <begin position="150"/>
        <end position="168"/>
    </location>
</feature>
<evidence type="ECO:0000256" key="1">
    <source>
        <dbReference type="ARBA" id="ARBA00004141"/>
    </source>
</evidence>
<protein>
    <recommendedName>
        <fullName evidence="8">Potassium channel domain-containing protein</fullName>
    </recommendedName>
</protein>
<evidence type="ECO:0000256" key="3">
    <source>
        <dbReference type="ARBA" id="ARBA00022989"/>
    </source>
</evidence>
<dbReference type="InterPro" id="IPR003280">
    <property type="entry name" value="2pore_dom_K_chnl"/>
</dbReference>
<accession>A0A2A2K987</accession>
<evidence type="ECO:0008006" key="8">
    <source>
        <dbReference type="Google" id="ProtNLM"/>
    </source>
</evidence>
<name>A0A2A2K987_9BILA</name>
<comment type="caution">
    <text evidence="6">The sequence shown here is derived from an EMBL/GenBank/DDBJ whole genome shotgun (WGS) entry which is preliminary data.</text>
</comment>
<sequence length="305" mass="34388">MPIGLTDSMSQPRFQLAARRAVFFSLCLSFWLLFGTVLFAAFHPHGESKKKSGRQFIFLQTEIRRSARLDMKRTDLLNVLWAETIAKTELDWAEMANHKMDIYEKALLAHYGIDPEDDGPSFSNSFTKAFSMISTIGPIEADDFSMFGKILVIPYVLVGAPICLLIVGQIGRMITSVWTGLGLIIPTVILVFFSSVVYDIVEGGDDDLPFFDGIFSIFVQFATIGDEESEFHGIIPYIVLIFGVSLMSVVFVQIQHEIERALHPLEFSFNNLYGAITQWISMEKENGSAFEHAKIIEEDEEEEDD</sequence>
<keyword evidence="4 5" id="KW-0472">Membrane</keyword>
<keyword evidence="2 5" id="KW-0812">Transmembrane</keyword>
<evidence type="ECO:0000313" key="7">
    <source>
        <dbReference type="Proteomes" id="UP000218231"/>
    </source>
</evidence>
<gene>
    <name evidence="6" type="ORF">WR25_19394</name>
</gene>
<feature type="transmembrane region" description="Helical" evidence="5">
    <location>
        <begin position="21"/>
        <end position="42"/>
    </location>
</feature>
<evidence type="ECO:0000256" key="2">
    <source>
        <dbReference type="ARBA" id="ARBA00022692"/>
    </source>
</evidence>
<dbReference type="OrthoDB" id="297496at2759"/>
<dbReference type="EMBL" id="LIAE01009275">
    <property type="protein sequence ID" value="PAV70501.1"/>
    <property type="molecule type" value="Genomic_DNA"/>
</dbReference>
<dbReference type="SUPFAM" id="SSF81324">
    <property type="entry name" value="Voltage-gated potassium channels"/>
    <property type="match status" value="1"/>
</dbReference>
<dbReference type="GO" id="GO:0005886">
    <property type="term" value="C:plasma membrane"/>
    <property type="evidence" value="ECO:0007669"/>
    <property type="project" value="TreeGrafter"/>
</dbReference>
<feature type="transmembrane region" description="Helical" evidence="5">
    <location>
        <begin position="180"/>
        <end position="201"/>
    </location>
</feature>
<keyword evidence="7" id="KW-1185">Reference proteome</keyword>
<dbReference type="AlphaFoldDB" id="A0A2A2K987"/>
<dbReference type="GO" id="GO:0022841">
    <property type="term" value="F:potassium ion leak channel activity"/>
    <property type="evidence" value="ECO:0007669"/>
    <property type="project" value="TreeGrafter"/>
</dbReference>
<dbReference type="Proteomes" id="UP000218231">
    <property type="component" value="Unassembled WGS sequence"/>
</dbReference>
<dbReference type="GO" id="GO:0015271">
    <property type="term" value="F:outward rectifier potassium channel activity"/>
    <property type="evidence" value="ECO:0007669"/>
    <property type="project" value="TreeGrafter"/>
</dbReference>
<dbReference type="Gene3D" id="1.10.287.70">
    <property type="match status" value="1"/>
</dbReference>
<dbReference type="GO" id="GO:0030322">
    <property type="term" value="P:stabilization of membrane potential"/>
    <property type="evidence" value="ECO:0007669"/>
    <property type="project" value="TreeGrafter"/>
</dbReference>
<dbReference type="PANTHER" id="PTHR11003">
    <property type="entry name" value="POTASSIUM CHANNEL, SUBFAMILY K"/>
    <property type="match status" value="1"/>
</dbReference>
<evidence type="ECO:0000256" key="5">
    <source>
        <dbReference type="SAM" id="Phobius"/>
    </source>
</evidence>
<dbReference type="PANTHER" id="PTHR11003:SF150">
    <property type="entry name" value="PROTEIN CBG08159"/>
    <property type="match status" value="1"/>
</dbReference>
<proteinExistence type="predicted"/>
<reference evidence="6 7" key="1">
    <citation type="journal article" date="2017" name="Curr. Biol.">
        <title>Genome architecture and evolution of a unichromosomal asexual nematode.</title>
        <authorList>
            <person name="Fradin H."/>
            <person name="Zegar C."/>
            <person name="Gutwein M."/>
            <person name="Lucas J."/>
            <person name="Kovtun M."/>
            <person name="Corcoran D."/>
            <person name="Baugh L.R."/>
            <person name="Kiontke K."/>
            <person name="Gunsalus K."/>
            <person name="Fitch D.H."/>
            <person name="Piano F."/>
        </authorList>
    </citation>
    <scope>NUCLEOTIDE SEQUENCE [LARGE SCALE GENOMIC DNA]</scope>
    <source>
        <strain evidence="6">PF1309</strain>
    </source>
</reference>
<organism evidence="6 7">
    <name type="scientific">Diploscapter pachys</name>
    <dbReference type="NCBI Taxonomy" id="2018661"/>
    <lineage>
        <taxon>Eukaryota</taxon>
        <taxon>Metazoa</taxon>
        <taxon>Ecdysozoa</taxon>
        <taxon>Nematoda</taxon>
        <taxon>Chromadorea</taxon>
        <taxon>Rhabditida</taxon>
        <taxon>Rhabditina</taxon>
        <taxon>Rhabditomorpha</taxon>
        <taxon>Rhabditoidea</taxon>
        <taxon>Rhabditidae</taxon>
        <taxon>Diploscapter</taxon>
    </lineage>
</organism>
<feature type="transmembrane region" description="Helical" evidence="5">
    <location>
        <begin position="234"/>
        <end position="254"/>
    </location>
</feature>
<evidence type="ECO:0000256" key="4">
    <source>
        <dbReference type="ARBA" id="ARBA00023136"/>
    </source>
</evidence>
<evidence type="ECO:0000313" key="6">
    <source>
        <dbReference type="EMBL" id="PAV70501.1"/>
    </source>
</evidence>